<comment type="caution">
    <text evidence="3">The sequence shown here is derived from an EMBL/GenBank/DDBJ whole genome shotgun (WGS) entry which is preliminary data.</text>
</comment>
<feature type="signal peptide" evidence="2">
    <location>
        <begin position="1"/>
        <end position="22"/>
    </location>
</feature>
<dbReference type="eggNOG" id="COG2834">
    <property type="taxonomic scope" value="Bacteria"/>
</dbReference>
<organism evidence="3 4">
    <name type="scientific">Candidatus Jettenia caeni</name>
    <dbReference type="NCBI Taxonomy" id="247490"/>
    <lineage>
        <taxon>Bacteria</taxon>
        <taxon>Pseudomonadati</taxon>
        <taxon>Planctomycetota</taxon>
        <taxon>Candidatus Brocadiia</taxon>
        <taxon>Candidatus Brocadiales</taxon>
        <taxon>Candidatus Brocadiaceae</taxon>
        <taxon>Candidatus Jettenia</taxon>
    </lineage>
</organism>
<proteinExistence type="predicted"/>
<dbReference type="InterPro" id="IPR029046">
    <property type="entry name" value="LolA/LolB/LppX"/>
</dbReference>
<dbReference type="STRING" id="247490.KSU1_C1387"/>
<dbReference type="InterPro" id="IPR004564">
    <property type="entry name" value="OM_lipoprot_carrier_LolA-like"/>
</dbReference>
<keyword evidence="4" id="KW-1185">Reference proteome</keyword>
<dbReference type="Gene3D" id="2.50.20.10">
    <property type="entry name" value="Lipoprotein localisation LolA/LolB/LppX"/>
    <property type="match status" value="1"/>
</dbReference>
<dbReference type="PANTHER" id="PTHR35869:SF1">
    <property type="entry name" value="OUTER-MEMBRANE LIPOPROTEIN CARRIER PROTEIN"/>
    <property type="match status" value="1"/>
</dbReference>
<evidence type="ECO:0000256" key="2">
    <source>
        <dbReference type="SAM" id="SignalP"/>
    </source>
</evidence>
<reference evidence="3 4" key="1">
    <citation type="journal article" date="2012" name="FEBS Lett.">
        <title>Anammox organism KSU-1 expresses a NirK-type copper-containing nitrite reductase instead of a NirS-type with cytochrome cd1.</title>
        <authorList>
            <person name="Hira D."/>
            <person name="Toh H."/>
            <person name="Migita C.T."/>
            <person name="Okubo H."/>
            <person name="Nishiyama T."/>
            <person name="Hattori M."/>
            <person name="Furukawa K."/>
            <person name="Fujii T."/>
        </authorList>
    </citation>
    <scope>NUCLEOTIDE SEQUENCE [LARGE SCALE GENOMIC DNA]</scope>
</reference>
<name>I3IMN8_9BACT</name>
<dbReference type="PANTHER" id="PTHR35869">
    <property type="entry name" value="OUTER-MEMBRANE LIPOPROTEIN CARRIER PROTEIN"/>
    <property type="match status" value="1"/>
</dbReference>
<evidence type="ECO:0000256" key="1">
    <source>
        <dbReference type="ARBA" id="ARBA00022729"/>
    </source>
</evidence>
<gene>
    <name evidence="3" type="ORF">KSU1_C1387</name>
</gene>
<dbReference type="AlphaFoldDB" id="I3IMN8"/>
<protein>
    <submittedName>
        <fullName evidence="3">Outer membrane lipoprotein carrier protein</fullName>
    </submittedName>
</protein>
<evidence type="ECO:0000313" key="4">
    <source>
        <dbReference type="Proteomes" id="UP000002985"/>
    </source>
</evidence>
<accession>I3IMN8</accession>
<dbReference type="Pfam" id="PF03548">
    <property type="entry name" value="LolA"/>
    <property type="match status" value="1"/>
</dbReference>
<feature type="chain" id="PRO_5003671246" evidence="2">
    <location>
        <begin position="23"/>
        <end position="238"/>
    </location>
</feature>
<keyword evidence="3" id="KW-0449">Lipoprotein</keyword>
<dbReference type="Proteomes" id="UP000002985">
    <property type="component" value="Unassembled WGS sequence"/>
</dbReference>
<keyword evidence="1 2" id="KW-0732">Signal</keyword>
<evidence type="ECO:0000313" key="3">
    <source>
        <dbReference type="EMBL" id="GAB62983.1"/>
    </source>
</evidence>
<dbReference type="EMBL" id="BAFH01000003">
    <property type="protein sequence ID" value="GAB62983.1"/>
    <property type="molecule type" value="Genomic_DNA"/>
</dbReference>
<sequence length="238" mass="27173">MSSCLFCMAVLAGFIFSSSLKASTHVAQEVTLSDKKRIFERLRELTKDTDSITATVNQEKQLSLLKEKVCIDGTVIMKKPNMFRWDIAKPDKSVIAIDGETMTVYHPEIKEAQVYNLTGNLIARNTMRFLTMTMWGSLTEIEKNFTMDILRQGDEIIFHLEPLSEMIGRYLSSIIIYYDEETGFPRSFEINTSKGDKTVTRLSNIKINPEVKTGTFKIKLPEDIRITNNLEPSHCITE</sequence>
<dbReference type="CDD" id="cd16325">
    <property type="entry name" value="LolA"/>
    <property type="match status" value="1"/>
</dbReference>
<dbReference type="SUPFAM" id="SSF89392">
    <property type="entry name" value="Prokaryotic lipoproteins and lipoprotein localization factors"/>
    <property type="match status" value="1"/>
</dbReference>